<name>A0AAD4MTR9_9BILA</name>
<dbReference type="CDD" id="cd09917">
    <property type="entry name" value="F-box_SF"/>
    <property type="match status" value="1"/>
</dbReference>
<accession>A0AAD4MTR9</accession>
<sequence>MSNAPKAFNPKHFLCGLSNDIIHEFLSFVNRRGLVTLSLTNKYFRDLVNQNFPIAPYLVLRNGLRYGGDYQSHWSWSVEAENEQYEPMPEAIVSYLPTNELLRFRVLDFHFVTSTANPLSVMRPIKHLWQNCELRIKCTLGCFSKIGEDIGFGEEFAPLVRTCRKLRLYGQLGLTILGQLLQGNCTEIDIADRVYVPKLRLPVAEIVDFLFSSTDDFRRLRFHTEVTEIAKVMQVVTAIKEKFISATVPAKFMFSWTQTYYYLSCPATKVPTEDSFCIENQETNQFLQQIHVNAQNPEAESQIDTLILACTNNSTPFVYEKDLYWLTFSQPGQGNEFV</sequence>
<feature type="domain" description="F-box" evidence="1">
    <location>
        <begin position="14"/>
        <end position="49"/>
    </location>
</feature>
<evidence type="ECO:0000259" key="1">
    <source>
        <dbReference type="Pfam" id="PF00646"/>
    </source>
</evidence>
<proteinExistence type="predicted"/>
<comment type="caution">
    <text evidence="2">The sequence shown here is derived from an EMBL/GenBank/DDBJ whole genome shotgun (WGS) entry which is preliminary data.</text>
</comment>
<dbReference type="AlphaFoldDB" id="A0AAD4MTR9"/>
<reference evidence="2" key="1">
    <citation type="submission" date="2022-01" db="EMBL/GenBank/DDBJ databases">
        <title>Genome Sequence Resource for Two Populations of Ditylenchus destructor, the Migratory Endoparasitic Phytonematode.</title>
        <authorList>
            <person name="Zhang H."/>
            <person name="Lin R."/>
            <person name="Xie B."/>
        </authorList>
    </citation>
    <scope>NUCLEOTIDE SEQUENCE</scope>
    <source>
        <strain evidence="2">BazhouSP</strain>
    </source>
</reference>
<keyword evidence="3" id="KW-1185">Reference proteome</keyword>
<dbReference type="SUPFAM" id="SSF81383">
    <property type="entry name" value="F-box domain"/>
    <property type="match status" value="1"/>
</dbReference>
<gene>
    <name evidence="2" type="ORF">DdX_13536</name>
</gene>
<dbReference type="Pfam" id="PF00646">
    <property type="entry name" value="F-box"/>
    <property type="match status" value="1"/>
</dbReference>
<dbReference type="InterPro" id="IPR036047">
    <property type="entry name" value="F-box-like_dom_sf"/>
</dbReference>
<dbReference type="InterPro" id="IPR001810">
    <property type="entry name" value="F-box_dom"/>
</dbReference>
<organism evidence="2 3">
    <name type="scientific">Ditylenchus destructor</name>
    <dbReference type="NCBI Taxonomy" id="166010"/>
    <lineage>
        <taxon>Eukaryota</taxon>
        <taxon>Metazoa</taxon>
        <taxon>Ecdysozoa</taxon>
        <taxon>Nematoda</taxon>
        <taxon>Chromadorea</taxon>
        <taxon>Rhabditida</taxon>
        <taxon>Tylenchina</taxon>
        <taxon>Tylenchomorpha</taxon>
        <taxon>Sphaerularioidea</taxon>
        <taxon>Anguinidae</taxon>
        <taxon>Anguininae</taxon>
        <taxon>Ditylenchus</taxon>
    </lineage>
</organism>
<dbReference type="Proteomes" id="UP001201812">
    <property type="component" value="Unassembled WGS sequence"/>
</dbReference>
<evidence type="ECO:0000313" key="2">
    <source>
        <dbReference type="EMBL" id="KAI1705572.1"/>
    </source>
</evidence>
<dbReference type="EMBL" id="JAKKPZ010000055">
    <property type="protein sequence ID" value="KAI1705572.1"/>
    <property type="molecule type" value="Genomic_DNA"/>
</dbReference>
<protein>
    <recommendedName>
        <fullName evidence="1">F-box domain-containing protein</fullName>
    </recommendedName>
</protein>
<evidence type="ECO:0000313" key="3">
    <source>
        <dbReference type="Proteomes" id="UP001201812"/>
    </source>
</evidence>